<dbReference type="STRING" id="50429.A0A2B4SB90"/>
<evidence type="ECO:0000256" key="9">
    <source>
        <dbReference type="ARBA" id="ARBA00023235"/>
    </source>
</evidence>
<keyword evidence="5" id="KW-0597">Phosphoprotein</keyword>
<dbReference type="InterPro" id="IPR011990">
    <property type="entry name" value="TPR-like_helical_dom_sf"/>
</dbReference>
<keyword evidence="9" id="KW-0413">Isomerase</keyword>
<dbReference type="InterPro" id="IPR019734">
    <property type="entry name" value="TPR_rpt"/>
</dbReference>
<evidence type="ECO:0000256" key="5">
    <source>
        <dbReference type="ARBA" id="ARBA00022553"/>
    </source>
</evidence>
<sequence length="733" mass="83544">MLELFTGIVSRAEGYWRKYCGHRQVLRVFQENYGTLIQHCYDDSSFYTAISTATGKDSLNNVFDCPWSCGRHLVSSPHAKGFFSSRLQYYANCTSCFQQIRLFISGDISLNPGPLTRSQSAKSKDISDRLYPILHGQLSSFKGLKIGHLNVNGLLSKIHDVKVLLLALKLDVLAISETHLRCKTKDEDIYIPGYKIARRDRSDGRKGGGSLIYFSEVLNAYDSSDLSSNSCLEATWIDLSFHSQRLLIGSIYRPPDCSSFFNEFPVVMENLWRKRSNIILLGDFNVNLSSSCDASLKRKFTNLLCKFNLKNVIDVPTRITGDSSSLIDLIITSVPSKISGHGACNPGISDHHLVYASVNLRRISMKPKLKLVRDFKRVDIKALQHEFASAPWFICDIFDDIDDCVWAWEALYKFIINEHIPLRKAKVRSNSLPWMSSPLRKELNKRYNLLLKAQKTPRGSLEWFAYKKQRNYCTKLLRTTCFLKKTVNSHGAQILVSCQLLNDLIPTGNCGKITGMSIKRMEQEQDNLGFAYLPLQVQRPGHSVNMAAVEEPTGGNSRLSTKEKIERGVALKAVGNDYFKKKDYRNAMKSYHKALLHVKGLIDQPFLIGMESIVKDIADEDKETIFQVQFSCYNNLAACLLKDSRWDRTVHNCNEALKIQPSNAKALFRRGQSYFHLKDFEKAERDLRAAEELEPEDSSIKKMLASLDEELKKIREREKKIYAGMFDRHTKPE</sequence>
<dbReference type="EC" id="5.2.1.8" evidence="3"/>
<protein>
    <recommendedName>
        <fullName evidence="3">peptidylprolyl isomerase</fullName>
        <ecNumber evidence="3">5.2.1.8</ecNumber>
    </recommendedName>
    <alternativeName>
        <fullName evidence="10">Rotamase</fullName>
    </alternativeName>
</protein>
<keyword evidence="8" id="KW-0697">Rotamase</keyword>
<dbReference type="InterPro" id="IPR005135">
    <property type="entry name" value="Endo/exonuclease/phosphatase"/>
</dbReference>
<dbReference type="FunFam" id="1.25.40.10:FF:000029">
    <property type="entry name" value="peptidyl-prolyl cis-trans isomerase D"/>
    <property type="match status" value="1"/>
</dbReference>
<keyword evidence="6" id="KW-0677">Repeat</keyword>
<accession>A0A2B4SB90</accession>
<evidence type="ECO:0000256" key="7">
    <source>
        <dbReference type="ARBA" id="ARBA00022803"/>
    </source>
</evidence>
<dbReference type="InterPro" id="IPR013105">
    <property type="entry name" value="TPR_2"/>
</dbReference>
<dbReference type="Gene3D" id="1.25.40.10">
    <property type="entry name" value="Tetratricopeptide repeat domain"/>
    <property type="match status" value="1"/>
</dbReference>
<evidence type="ECO:0000256" key="10">
    <source>
        <dbReference type="ARBA" id="ARBA00029569"/>
    </source>
</evidence>
<dbReference type="Gene3D" id="3.60.10.10">
    <property type="entry name" value="Endonuclease/exonuclease/phosphatase"/>
    <property type="match status" value="1"/>
</dbReference>
<evidence type="ECO:0000256" key="3">
    <source>
        <dbReference type="ARBA" id="ARBA00013194"/>
    </source>
</evidence>
<feature type="domain" description="Endonuclease/exonuclease/phosphatase" evidence="12">
    <location>
        <begin position="247"/>
        <end position="354"/>
    </location>
</feature>
<dbReference type="Proteomes" id="UP000225706">
    <property type="component" value="Unassembled WGS sequence"/>
</dbReference>
<dbReference type="AlphaFoldDB" id="A0A2B4SB90"/>
<keyword evidence="4" id="KW-0963">Cytoplasm</keyword>
<evidence type="ECO:0000259" key="12">
    <source>
        <dbReference type="Pfam" id="PF14529"/>
    </source>
</evidence>
<dbReference type="EMBL" id="LSMT01000141">
    <property type="protein sequence ID" value="PFX25838.1"/>
    <property type="molecule type" value="Genomic_DNA"/>
</dbReference>
<comment type="caution">
    <text evidence="13">The sequence shown here is derived from an EMBL/GenBank/DDBJ whole genome shotgun (WGS) entry which is preliminary data.</text>
</comment>
<dbReference type="OrthoDB" id="433738at2759"/>
<dbReference type="PROSITE" id="PS50005">
    <property type="entry name" value="TPR"/>
    <property type="match status" value="1"/>
</dbReference>
<dbReference type="SUPFAM" id="SSF56219">
    <property type="entry name" value="DNase I-like"/>
    <property type="match status" value="1"/>
</dbReference>
<evidence type="ECO:0000256" key="11">
    <source>
        <dbReference type="PROSITE-ProRule" id="PRU00339"/>
    </source>
</evidence>
<evidence type="ECO:0000256" key="4">
    <source>
        <dbReference type="ARBA" id="ARBA00022490"/>
    </source>
</evidence>
<evidence type="ECO:0000256" key="1">
    <source>
        <dbReference type="ARBA" id="ARBA00000971"/>
    </source>
</evidence>
<name>A0A2B4SB90_STYPI</name>
<dbReference type="SMART" id="SM00028">
    <property type="entry name" value="TPR"/>
    <property type="match status" value="3"/>
</dbReference>
<evidence type="ECO:0000256" key="6">
    <source>
        <dbReference type="ARBA" id="ARBA00022737"/>
    </source>
</evidence>
<dbReference type="Pfam" id="PF14529">
    <property type="entry name" value="Exo_endo_phos_2"/>
    <property type="match status" value="1"/>
</dbReference>
<keyword evidence="14" id="KW-1185">Reference proteome</keyword>
<dbReference type="InterPro" id="IPR050754">
    <property type="entry name" value="FKBP4/5/8-like"/>
</dbReference>
<reference evidence="14" key="1">
    <citation type="journal article" date="2017" name="bioRxiv">
        <title>Comparative analysis of the genomes of Stylophora pistillata and Acropora digitifera provides evidence for extensive differences between species of corals.</title>
        <authorList>
            <person name="Voolstra C.R."/>
            <person name="Li Y."/>
            <person name="Liew Y.J."/>
            <person name="Baumgarten S."/>
            <person name="Zoccola D."/>
            <person name="Flot J.-F."/>
            <person name="Tambutte S."/>
            <person name="Allemand D."/>
            <person name="Aranda M."/>
        </authorList>
    </citation>
    <scope>NUCLEOTIDE SEQUENCE [LARGE SCALE GENOMIC DNA]</scope>
</reference>
<gene>
    <name evidence="13" type="primary">Ttc9c</name>
    <name evidence="13" type="ORF">AWC38_SpisGene9537</name>
</gene>
<dbReference type="Pfam" id="PF07719">
    <property type="entry name" value="TPR_2"/>
    <property type="match status" value="1"/>
</dbReference>
<dbReference type="PANTHER" id="PTHR46512">
    <property type="entry name" value="PEPTIDYLPROLYL ISOMERASE"/>
    <property type="match status" value="1"/>
</dbReference>
<comment type="catalytic activity">
    <reaction evidence="1">
        <text>[protein]-peptidylproline (omega=180) = [protein]-peptidylproline (omega=0)</text>
        <dbReference type="Rhea" id="RHEA:16237"/>
        <dbReference type="Rhea" id="RHEA-COMP:10747"/>
        <dbReference type="Rhea" id="RHEA-COMP:10748"/>
        <dbReference type="ChEBI" id="CHEBI:83833"/>
        <dbReference type="ChEBI" id="CHEBI:83834"/>
        <dbReference type="EC" id="5.2.1.8"/>
    </reaction>
</comment>
<comment type="subcellular location">
    <subcellularLocation>
        <location evidence="2">Cytoplasm</location>
    </subcellularLocation>
</comment>
<keyword evidence="7 11" id="KW-0802">TPR repeat</keyword>
<dbReference type="PANTHER" id="PTHR46512:SF9">
    <property type="entry name" value="PEPTIDYLPROLYL ISOMERASE"/>
    <property type="match status" value="1"/>
</dbReference>
<dbReference type="GO" id="GO:0003755">
    <property type="term" value="F:peptidyl-prolyl cis-trans isomerase activity"/>
    <property type="evidence" value="ECO:0007669"/>
    <property type="project" value="UniProtKB-KW"/>
</dbReference>
<organism evidence="13 14">
    <name type="scientific">Stylophora pistillata</name>
    <name type="common">Smooth cauliflower coral</name>
    <dbReference type="NCBI Taxonomy" id="50429"/>
    <lineage>
        <taxon>Eukaryota</taxon>
        <taxon>Metazoa</taxon>
        <taxon>Cnidaria</taxon>
        <taxon>Anthozoa</taxon>
        <taxon>Hexacorallia</taxon>
        <taxon>Scleractinia</taxon>
        <taxon>Astrocoeniina</taxon>
        <taxon>Pocilloporidae</taxon>
        <taxon>Stylophora</taxon>
    </lineage>
</organism>
<evidence type="ECO:0000256" key="8">
    <source>
        <dbReference type="ARBA" id="ARBA00023110"/>
    </source>
</evidence>
<dbReference type="GO" id="GO:0005737">
    <property type="term" value="C:cytoplasm"/>
    <property type="evidence" value="ECO:0007669"/>
    <property type="project" value="UniProtKB-SubCell"/>
</dbReference>
<evidence type="ECO:0000313" key="14">
    <source>
        <dbReference type="Proteomes" id="UP000225706"/>
    </source>
</evidence>
<evidence type="ECO:0000313" key="13">
    <source>
        <dbReference type="EMBL" id="PFX25838.1"/>
    </source>
</evidence>
<proteinExistence type="predicted"/>
<dbReference type="InterPro" id="IPR036691">
    <property type="entry name" value="Endo/exonu/phosph_ase_sf"/>
</dbReference>
<evidence type="ECO:0000256" key="2">
    <source>
        <dbReference type="ARBA" id="ARBA00004496"/>
    </source>
</evidence>
<feature type="repeat" description="TPR" evidence="11">
    <location>
        <begin position="664"/>
        <end position="697"/>
    </location>
</feature>
<dbReference type="SUPFAM" id="SSF48452">
    <property type="entry name" value="TPR-like"/>
    <property type="match status" value="1"/>
</dbReference>